<reference evidence="2 3" key="1">
    <citation type="journal article" date="2005" name="Science">
        <title>The genome sequence of Trypanosoma cruzi, etiologic agent of Chagas disease.</title>
        <authorList>
            <person name="El-Sayed N.M."/>
            <person name="Myler P.J."/>
            <person name="Bartholomeu D.C."/>
            <person name="Nilsson D."/>
            <person name="Aggarwal G."/>
            <person name="Tran A.N."/>
            <person name="Ghedin E."/>
            <person name="Worthey E.A."/>
            <person name="Delcher A.L."/>
            <person name="Blandin G."/>
            <person name="Westenberger S.J."/>
            <person name="Caler E."/>
            <person name="Cerqueira G.C."/>
            <person name="Branche C."/>
            <person name="Haas B."/>
            <person name="Anupama A."/>
            <person name="Arner E."/>
            <person name="Aslund L."/>
            <person name="Attipoe P."/>
            <person name="Bontempi E."/>
            <person name="Bringaud F."/>
            <person name="Burton P."/>
            <person name="Cadag E."/>
            <person name="Campbell D.A."/>
            <person name="Carrington M."/>
            <person name="Crabtree J."/>
            <person name="Darban H."/>
            <person name="da Silveira J.F."/>
            <person name="de Jong P."/>
            <person name="Edwards K."/>
            <person name="Englund P.T."/>
            <person name="Fazelina G."/>
            <person name="Feldblyum T."/>
            <person name="Ferella M."/>
            <person name="Frasch A.C."/>
            <person name="Gull K."/>
            <person name="Horn D."/>
            <person name="Hou L."/>
            <person name="Huang Y."/>
            <person name="Kindlund E."/>
            <person name="Klingbeil M."/>
            <person name="Kluge S."/>
            <person name="Koo H."/>
            <person name="Lacerda D."/>
            <person name="Levin M.J."/>
            <person name="Lorenzi H."/>
            <person name="Louie T."/>
            <person name="Machado C.R."/>
            <person name="McCulloch R."/>
            <person name="McKenna A."/>
            <person name="Mizuno Y."/>
            <person name="Mottram J.C."/>
            <person name="Nelson S."/>
            <person name="Ochaya S."/>
            <person name="Osoegawa K."/>
            <person name="Pai G."/>
            <person name="Parsons M."/>
            <person name="Pentony M."/>
            <person name="Pettersson U."/>
            <person name="Pop M."/>
            <person name="Ramirez J.L."/>
            <person name="Rinta J."/>
            <person name="Robertson L."/>
            <person name="Salzberg S.L."/>
            <person name="Sanchez D.O."/>
            <person name="Seyler A."/>
            <person name="Sharma R."/>
            <person name="Shetty J."/>
            <person name="Simpson A.J."/>
            <person name="Sisk E."/>
            <person name="Tammi M.T."/>
            <person name="Tarleton R."/>
            <person name="Teixeira S."/>
            <person name="Van Aken S."/>
            <person name="Vogt C."/>
            <person name="Ward P.N."/>
            <person name="Wickstead B."/>
            <person name="Wortman J."/>
            <person name="White O."/>
            <person name="Fraser C.M."/>
            <person name="Stuart K.D."/>
            <person name="Andersson B."/>
        </authorList>
    </citation>
    <scope>NUCLEOTIDE SEQUENCE [LARGE SCALE GENOMIC DNA]</scope>
    <source>
        <strain evidence="2 3">CL Brener</strain>
    </source>
</reference>
<dbReference type="GeneID" id="3540019"/>
<dbReference type="EMBL" id="AAHK01001017">
    <property type="protein sequence ID" value="EAN87564.1"/>
    <property type="molecule type" value="Genomic_DNA"/>
</dbReference>
<proteinExistence type="predicted"/>
<evidence type="ECO:0000256" key="1">
    <source>
        <dbReference type="SAM" id="MobiDB-lite"/>
    </source>
</evidence>
<sequence>MSCVCCRRSCQCSFLSFLSPGGKKIRRKGSRPQTKITSHAMEPCVTPRVILTPILPSLLADATSSAGKDGGEEVANANTAMPPLHTARQHDDNNNKRSVSAKAQRRQPCVDVVELDEPSVYCSSIAMDPASPLTPRPLAVLRQSPTHEPRRRKSGGDRDRFQTRKITSWMTTTTSTTVSLPSATVAIRTVPSLPLGF</sequence>
<feature type="region of interest" description="Disordered" evidence="1">
    <location>
        <begin position="62"/>
        <end position="107"/>
    </location>
</feature>
<dbReference type="AlphaFoldDB" id="Q4D4W2"/>
<comment type="caution">
    <text evidence="2">The sequence shown here is derived from an EMBL/GenBank/DDBJ whole genome shotgun (WGS) entry which is preliminary data.</text>
</comment>
<dbReference type="InParanoid" id="Q4D4W2"/>
<evidence type="ECO:0000313" key="2">
    <source>
        <dbReference type="EMBL" id="EAN87564.1"/>
    </source>
</evidence>
<keyword evidence="3" id="KW-1185">Reference proteome</keyword>
<feature type="region of interest" description="Disordered" evidence="1">
    <location>
        <begin position="132"/>
        <end position="162"/>
    </location>
</feature>
<accession>Q4D4W2</accession>
<name>Q4D4W2_TRYCC</name>
<organism evidence="2 3">
    <name type="scientific">Trypanosoma cruzi (strain CL Brener)</name>
    <dbReference type="NCBI Taxonomy" id="353153"/>
    <lineage>
        <taxon>Eukaryota</taxon>
        <taxon>Discoba</taxon>
        <taxon>Euglenozoa</taxon>
        <taxon>Kinetoplastea</taxon>
        <taxon>Metakinetoplastina</taxon>
        <taxon>Trypanosomatida</taxon>
        <taxon>Trypanosomatidae</taxon>
        <taxon>Trypanosoma</taxon>
        <taxon>Schizotrypanum</taxon>
    </lineage>
</organism>
<dbReference type="RefSeq" id="XP_809415.1">
    <property type="nucleotide sequence ID" value="XM_804322.1"/>
</dbReference>
<protein>
    <submittedName>
        <fullName evidence="2">Uncharacterized protein</fullName>
    </submittedName>
</protein>
<gene>
    <name evidence="2" type="ORF">Tc00.1047053507275.40</name>
</gene>
<dbReference type="KEGG" id="tcr:507275.40"/>
<dbReference type="PaxDb" id="353153-Q4D4W2"/>
<evidence type="ECO:0000313" key="3">
    <source>
        <dbReference type="Proteomes" id="UP000002296"/>
    </source>
</evidence>
<dbReference type="Proteomes" id="UP000002296">
    <property type="component" value="Unassembled WGS sequence"/>
</dbReference>